<keyword evidence="5" id="KW-1185">Reference proteome</keyword>
<evidence type="ECO:0000259" key="3">
    <source>
        <dbReference type="PROSITE" id="PS50222"/>
    </source>
</evidence>
<dbReference type="PROSITE" id="PS50222">
    <property type="entry name" value="EF_HAND_2"/>
    <property type="match status" value="1"/>
</dbReference>
<gene>
    <name evidence="4" type="ORF">Ctob_010975</name>
</gene>
<dbReference type="Gene3D" id="1.10.238.10">
    <property type="entry name" value="EF-hand"/>
    <property type="match status" value="1"/>
</dbReference>
<evidence type="ECO:0000256" key="1">
    <source>
        <dbReference type="ARBA" id="ARBA00022837"/>
    </source>
</evidence>
<feature type="compositionally biased region" description="Polar residues" evidence="2">
    <location>
        <begin position="1122"/>
        <end position="1136"/>
    </location>
</feature>
<feature type="domain" description="EF-hand" evidence="3">
    <location>
        <begin position="1232"/>
        <end position="1267"/>
    </location>
</feature>
<evidence type="ECO:0000313" key="5">
    <source>
        <dbReference type="Proteomes" id="UP000037460"/>
    </source>
</evidence>
<dbReference type="InterPro" id="IPR018247">
    <property type="entry name" value="EF_Hand_1_Ca_BS"/>
</dbReference>
<dbReference type="Proteomes" id="UP000037460">
    <property type="component" value="Unassembled WGS sequence"/>
</dbReference>
<dbReference type="InterPro" id="IPR011992">
    <property type="entry name" value="EF-hand-dom_pair"/>
</dbReference>
<dbReference type="PROSITE" id="PS00018">
    <property type="entry name" value="EF_HAND_1"/>
    <property type="match status" value="1"/>
</dbReference>
<dbReference type="SMART" id="SM00054">
    <property type="entry name" value="EFh"/>
    <property type="match status" value="2"/>
</dbReference>
<evidence type="ECO:0000256" key="2">
    <source>
        <dbReference type="SAM" id="MobiDB-lite"/>
    </source>
</evidence>
<protein>
    <recommendedName>
        <fullName evidence="3">EF-hand domain-containing protein</fullName>
    </recommendedName>
</protein>
<keyword evidence="1" id="KW-0106">Calcium</keyword>
<dbReference type="SUPFAM" id="SSF47473">
    <property type="entry name" value="EF-hand"/>
    <property type="match status" value="1"/>
</dbReference>
<reference evidence="5" key="1">
    <citation type="journal article" date="2015" name="PLoS Genet.">
        <title>Genome Sequence and Transcriptome Analyses of Chrysochromulina tobin: Metabolic Tools for Enhanced Algal Fitness in the Prominent Order Prymnesiales (Haptophyceae).</title>
        <authorList>
            <person name="Hovde B.T."/>
            <person name="Deodato C.R."/>
            <person name="Hunsperger H.M."/>
            <person name="Ryken S.A."/>
            <person name="Yost W."/>
            <person name="Jha R.K."/>
            <person name="Patterson J."/>
            <person name="Monnat R.J. Jr."/>
            <person name="Barlow S.B."/>
            <person name="Starkenburg S.R."/>
            <person name="Cattolico R.A."/>
        </authorList>
    </citation>
    <scope>NUCLEOTIDE SEQUENCE</scope>
    <source>
        <strain evidence="5">CCMP291</strain>
    </source>
</reference>
<dbReference type="Pfam" id="PF13499">
    <property type="entry name" value="EF-hand_7"/>
    <property type="match status" value="1"/>
</dbReference>
<feature type="region of interest" description="Disordered" evidence="2">
    <location>
        <begin position="1200"/>
        <end position="1230"/>
    </location>
</feature>
<dbReference type="EMBL" id="JWZX01003062">
    <property type="protein sequence ID" value="KOO24717.1"/>
    <property type="molecule type" value="Genomic_DNA"/>
</dbReference>
<proteinExistence type="predicted"/>
<feature type="compositionally biased region" description="Pro residues" evidence="2">
    <location>
        <begin position="1215"/>
        <end position="1224"/>
    </location>
</feature>
<name>A0A0M0JEC4_9EUKA</name>
<sequence length="1495" mass="168483">MLWQLRIAVGRWSKGQVVACLERWAEEARHAAAKHVVIVRMMRQVHARALRQWREVAEGHSAALAAIHQAVGRLLHRHSLSAINTWRAYVYELNASLASLWHSTCSLFGRFLRVGWNTWRDYVEERAERLERLGKAASQLHHAGLAKAFRSILNAAQHDATGRAVLNRMLNSAMTRSLMTWRSATEAHVAVLSVVQRVMGSWLHRAVGGALRAWKEEGESLLGLRRAVARLVHKQLLAGWEPWRHHTRQMKRWRSWVARWSSASVLRALLTWMQYAEDAAEHAQTLAVQLIVIKQFIGVQKARAWRQLTSVVAARLSALALLRGAALQLIRRQIAISWRSWAEMTTEIAAKLGRLEQSVATLRRGARGHKMAMAWRTWVEYTLERNASLTAAQQVISRLYNGALFRGWHTWVEMATERSTQLARLGRGVASLRNRDLSQAWHAWSENSLTGVAALAKLRHCVGIMFNRRLYAGWLRWHQTSTRRRAALKQLGRCAHMLLNKGLPIGWHMWLEFALERHAALAQLGQCLARFLNLKLARGWHTWCEAASQLASQRVQMRRSLMRLIARSLSSGFATWVEVATERAVTAATKRKVAMRLLKRGVSMCWLTWKETSAAREQALGQLRQAGLRLFHRRLALGWMTWQTFSSSRAGMLAALDKSGRRLFKRGLALGWTSWAEYAVARKSAMGMLHKCSRRLINRRRVLGWNSWVDYVETRAAKMYELRRSVSRMMHAKRAAAWNSWKAYVSESAEAMRLLRGGVAGFRSRELATALRCWLEFRDEIAFCARAARQLLWMQRARALRTWQEKANSMSMAMGRLRRCVSHIRNRKLSVGFLSWFRGAQMSMAQRMGAQMLMREQARALRQWQDVVHVRRGAFAQLDRCFRLMRGAKRAKGLRTWQQYVRSRRAALQSLRNSVGHMRRRRLSRGWNQWKEGARLNKFGALSVQQAHKKRRVVLAAALAVWRHVTHEEELALHEEERRRMHEAKVTADEAAARDSRVAALMQQNSALRASTLSMSAYVERCAAQVASVAELEDGQHVAVSWYVTFLEDRVSEMRRQLALAAAAISNNDPTAAEAAQAAFHAAAAGGPPARLPSGAPSPPAAFRQAAERWAEQTLGKVPQPVTKSLETPRGQSAVTSAPGGGDGIEGLAARVAAYRATRDAPAPAAPAPSGTPQWLQQEYVRAQRLAQEWESYTNLAGVPPLPRAGATPATRPQVLPPAPPAPPQQQKLPARVPVRVVQAFDRFDADHSGFIDRAELHEALHHYGIDLSGPGTAAVLARYDDTPDGQMDLSEFAELVRDLDEGMLRSSQNAAAAAAAATAAAKLRESELAARRLREAELHARTIERAAEQQHERHAERQLALQAERSRAQEQSVHMLKQQAEREMRHSEAVEAQWKHVHALARSSSATVLPKRANVFLSEGDRRSASPKRASSPKAVRLHDDAVAAAMKRVDWLHQARSQRFEAEAAKAPPPLPWKPTGKATSARAYDPRERGIK</sequence>
<dbReference type="CDD" id="cd00051">
    <property type="entry name" value="EFh"/>
    <property type="match status" value="1"/>
</dbReference>
<dbReference type="OrthoDB" id="428774at2759"/>
<organism evidence="4 5">
    <name type="scientific">Chrysochromulina tobinii</name>
    <dbReference type="NCBI Taxonomy" id="1460289"/>
    <lineage>
        <taxon>Eukaryota</taxon>
        <taxon>Haptista</taxon>
        <taxon>Haptophyta</taxon>
        <taxon>Prymnesiophyceae</taxon>
        <taxon>Prymnesiales</taxon>
        <taxon>Chrysochromulinaceae</taxon>
        <taxon>Chrysochromulina</taxon>
    </lineage>
</organism>
<feature type="region of interest" description="Disordered" evidence="2">
    <location>
        <begin position="1085"/>
        <end position="1143"/>
    </location>
</feature>
<accession>A0A0M0JEC4</accession>
<feature type="region of interest" description="Disordered" evidence="2">
    <location>
        <begin position="1462"/>
        <end position="1495"/>
    </location>
</feature>
<evidence type="ECO:0000313" key="4">
    <source>
        <dbReference type="EMBL" id="KOO24717.1"/>
    </source>
</evidence>
<dbReference type="GO" id="GO:0005509">
    <property type="term" value="F:calcium ion binding"/>
    <property type="evidence" value="ECO:0007669"/>
    <property type="project" value="InterPro"/>
</dbReference>
<comment type="caution">
    <text evidence="4">The sequence shown here is derived from an EMBL/GenBank/DDBJ whole genome shotgun (WGS) entry which is preliminary data.</text>
</comment>
<feature type="compositionally biased region" description="Low complexity" evidence="2">
    <location>
        <begin position="1085"/>
        <end position="1095"/>
    </location>
</feature>
<dbReference type="InterPro" id="IPR002048">
    <property type="entry name" value="EF_hand_dom"/>
</dbReference>